<dbReference type="GO" id="GO:0006364">
    <property type="term" value="P:rRNA processing"/>
    <property type="evidence" value="ECO:0007669"/>
    <property type="project" value="TreeGrafter"/>
</dbReference>
<dbReference type="CDD" id="cd04453">
    <property type="entry name" value="S1_RNase_E"/>
    <property type="match status" value="1"/>
</dbReference>
<feature type="domain" description="S1 motif" evidence="6">
    <location>
        <begin position="39"/>
        <end position="114"/>
    </location>
</feature>
<evidence type="ECO:0000313" key="7">
    <source>
        <dbReference type="EMBL" id="HIY77542.1"/>
    </source>
</evidence>
<sequence length="491" mass="55097">MQKNMYFDYFGGDCFAAVTEGDRLVEFHLDSAGASDISGNIYKGRVVNVVGGMQAAFVAFGQPKNGYLYAGDIPAGVDVPLSEKLNVKVGDEVMVQVSKSPIGTKGARVSMNLSFVGKNLIYLPNLPFLGVSRKITDENERAHLLSVAEKVRFAGDGLIMRTNARNAELRILKEEVRYLKGLYLSVLETYKEAKVGDLIYRDADVHIRLLRDIDISSVNKIYVGSSTVYKRIEKMFKKANQKNKLVLYDGPREMFDAFGLEKQVYELLSTRVELESGAYLIFDKTEALTVIDVNTGKFTGESALEETVFETNLLAAKEIARQVRLRNVGGIVVVDFIDMVKEEHRAKLLEELERCLREDRAKCNIEGISGLGLVSFTRRKYKDDNKVMLTKSCPYCKGSGVVLSDTYIAFKIKIALKNCFANGYENAIVELNAGIFAQILSKRMFSHAVTGEWRNKRVYMIPHKTFHEEHFTVRGDNNSVLTLPDTAQLLY</sequence>
<keyword evidence="2" id="KW-0479">Metal-binding</keyword>
<dbReference type="GO" id="GO:0005737">
    <property type="term" value="C:cytoplasm"/>
    <property type="evidence" value="ECO:0007669"/>
    <property type="project" value="TreeGrafter"/>
</dbReference>
<accession>A0A9D1Z6V5</accession>
<dbReference type="GO" id="GO:0003723">
    <property type="term" value="F:RNA binding"/>
    <property type="evidence" value="ECO:0007669"/>
    <property type="project" value="UniProtKB-KW"/>
</dbReference>
<protein>
    <submittedName>
        <fullName evidence="7">Rne/Rng family ribonuclease</fullName>
    </submittedName>
</protein>
<evidence type="ECO:0000256" key="1">
    <source>
        <dbReference type="ARBA" id="ARBA00001946"/>
    </source>
</evidence>
<gene>
    <name evidence="7" type="ORF">H9728_00705</name>
</gene>
<dbReference type="GO" id="GO:0004540">
    <property type="term" value="F:RNA nuclease activity"/>
    <property type="evidence" value="ECO:0007669"/>
    <property type="project" value="InterPro"/>
</dbReference>
<dbReference type="EMBL" id="DXCO01000005">
    <property type="protein sequence ID" value="HIY77542.1"/>
    <property type="molecule type" value="Genomic_DNA"/>
</dbReference>
<dbReference type="InterPro" id="IPR003029">
    <property type="entry name" value="S1_domain"/>
</dbReference>
<organism evidence="7 8">
    <name type="scientific">Candidatus Borkfalkia excrementavium</name>
    <dbReference type="NCBI Taxonomy" id="2838505"/>
    <lineage>
        <taxon>Bacteria</taxon>
        <taxon>Bacillati</taxon>
        <taxon>Bacillota</taxon>
        <taxon>Clostridia</taxon>
        <taxon>Christensenellales</taxon>
        <taxon>Christensenellaceae</taxon>
        <taxon>Candidatus Borkfalkia</taxon>
    </lineage>
</organism>
<dbReference type="AlphaFoldDB" id="A0A9D1Z6V5"/>
<evidence type="ECO:0000256" key="2">
    <source>
        <dbReference type="ARBA" id="ARBA00022723"/>
    </source>
</evidence>
<evidence type="ECO:0000256" key="4">
    <source>
        <dbReference type="ARBA" id="ARBA00022842"/>
    </source>
</evidence>
<dbReference type="PANTHER" id="PTHR30001">
    <property type="entry name" value="RIBONUCLEASE"/>
    <property type="match status" value="1"/>
</dbReference>
<dbReference type="Proteomes" id="UP000824135">
    <property type="component" value="Unassembled WGS sequence"/>
</dbReference>
<dbReference type="GO" id="GO:0016787">
    <property type="term" value="F:hydrolase activity"/>
    <property type="evidence" value="ECO:0007669"/>
    <property type="project" value="UniProtKB-KW"/>
</dbReference>
<dbReference type="Gene3D" id="2.40.50.140">
    <property type="entry name" value="Nucleic acid-binding proteins"/>
    <property type="match status" value="1"/>
</dbReference>
<dbReference type="Pfam" id="PF10150">
    <property type="entry name" value="RNase_E_G"/>
    <property type="match status" value="1"/>
</dbReference>
<dbReference type="GO" id="GO:0046872">
    <property type="term" value="F:metal ion binding"/>
    <property type="evidence" value="ECO:0007669"/>
    <property type="project" value="UniProtKB-KW"/>
</dbReference>
<dbReference type="NCBIfam" id="TIGR00757">
    <property type="entry name" value="RNaseEG"/>
    <property type="match status" value="1"/>
</dbReference>
<evidence type="ECO:0000256" key="3">
    <source>
        <dbReference type="ARBA" id="ARBA00022801"/>
    </source>
</evidence>
<evidence type="ECO:0000259" key="6">
    <source>
        <dbReference type="PROSITE" id="PS50126"/>
    </source>
</evidence>
<dbReference type="PANTHER" id="PTHR30001:SF0">
    <property type="entry name" value="RIBONUCLEASE G"/>
    <property type="match status" value="1"/>
</dbReference>
<dbReference type="InterPro" id="IPR012340">
    <property type="entry name" value="NA-bd_OB-fold"/>
</dbReference>
<dbReference type="SMART" id="SM00316">
    <property type="entry name" value="S1"/>
    <property type="match status" value="1"/>
</dbReference>
<reference evidence="7" key="1">
    <citation type="journal article" date="2021" name="PeerJ">
        <title>Extensive microbial diversity within the chicken gut microbiome revealed by metagenomics and culture.</title>
        <authorList>
            <person name="Gilroy R."/>
            <person name="Ravi A."/>
            <person name="Getino M."/>
            <person name="Pursley I."/>
            <person name="Horton D.L."/>
            <person name="Alikhan N.F."/>
            <person name="Baker D."/>
            <person name="Gharbi K."/>
            <person name="Hall N."/>
            <person name="Watson M."/>
            <person name="Adriaenssens E.M."/>
            <person name="Foster-Nyarko E."/>
            <person name="Jarju S."/>
            <person name="Secka A."/>
            <person name="Antonio M."/>
            <person name="Oren A."/>
            <person name="Chaudhuri R.R."/>
            <person name="La Ragione R."/>
            <person name="Hildebrand F."/>
            <person name="Pallen M.J."/>
        </authorList>
    </citation>
    <scope>NUCLEOTIDE SEQUENCE</scope>
    <source>
        <strain evidence="7">CHK199-9574</strain>
    </source>
</reference>
<dbReference type="InterPro" id="IPR004659">
    <property type="entry name" value="RNase_E/G"/>
</dbReference>
<keyword evidence="4" id="KW-0460">Magnesium</keyword>
<comment type="caution">
    <text evidence="7">The sequence shown here is derived from an EMBL/GenBank/DDBJ whole genome shotgun (WGS) entry which is preliminary data.</text>
</comment>
<proteinExistence type="predicted"/>
<dbReference type="SUPFAM" id="SSF50249">
    <property type="entry name" value="Nucleic acid-binding proteins"/>
    <property type="match status" value="1"/>
</dbReference>
<name>A0A9D1Z6V5_9FIRM</name>
<comment type="cofactor">
    <cofactor evidence="1">
        <name>Mg(2+)</name>
        <dbReference type="ChEBI" id="CHEBI:18420"/>
    </cofactor>
</comment>
<keyword evidence="5" id="KW-0694">RNA-binding</keyword>
<evidence type="ECO:0000256" key="5">
    <source>
        <dbReference type="ARBA" id="ARBA00022884"/>
    </source>
</evidence>
<keyword evidence="3" id="KW-0378">Hydrolase</keyword>
<reference evidence="7" key="2">
    <citation type="submission" date="2021-04" db="EMBL/GenBank/DDBJ databases">
        <authorList>
            <person name="Gilroy R."/>
        </authorList>
    </citation>
    <scope>NUCLEOTIDE SEQUENCE</scope>
    <source>
        <strain evidence="7">CHK199-9574</strain>
    </source>
</reference>
<dbReference type="PROSITE" id="PS50126">
    <property type="entry name" value="S1"/>
    <property type="match status" value="1"/>
</dbReference>
<evidence type="ECO:0000313" key="8">
    <source>
        <dbReference type="Proteomes" id="UP000824135"/>
    </source>
</evidence>
<dbReference type="InterPro" id="IPR019307">
    <property type="entry name" value="RNA-bd_AU-1/RNase_E/G"/>
</dbReference>